<name>A0A0G1IRT0_9BACT</name>
<evidence type="ECO:0000313" key="3">
    <source>
        <dbReference type="Proteomes" id="UP000034652"/>
    </source>
</evidence>
<protein>
    <submittedName>
        <fullName evidence="2">XynA</fullName>
    </submittedName>
</protein>
<dbReference type="STRING" id="1618646.UW57_C0027G0002"/>
<evidence type="ECO:0000313" key="2">
    <source>
        <dbReference type="EMBL" id="KKT61855.1"/>
    </source>
</evidence>
<proteinExistence type="predicted"/>
<comment type="caution">
    <text evidence="2">The sequence shown here is derived from an EMBL/GenBank/DDBJ whole genome shotgun (WGS) entry which is preliminary data.</text>
</comment>
<dbReference type="GO" id="GO:0016052">
    <property type="term" value="P:carbohydrate catabolic process"/>
    <property type="evidence" value="ECO:0007669"/>
    <property type="project" value="InterPro"/>
</dbReference>
<organism evidence="2 3">
    <name type="scientific">Candidatus Giovannonibacteria bacterium GW2011_GWA1_44_29</name>
    <dbReference type="NCBI Taxonomy" id="1618646"/>
    <lineage>
        <taxon>Bacteria</taxon>
        <taxon>Candidatus Giovannoniibacteriota</taxon>
    </lineage>
</organism>
<dbReference type="Pfam" id="PF06452">
    <property type="entry name" value="CBM9_1"/>
    <property type="match status" value="1"/>
</dbReference>
<evidence type="ECO:0000259" key="1">
    <source>
        <dbReference type="Pfam" id="PF06452"/>
    </source>
</evidence>
<gene>
    <name evidence="2" type="ORF">UW57_C0027G0002</name>
</gene>
<dbReference type="GO" id="GO:0004553">
    <property type="term" value="F:hydrolase activity, hydrolyzing O-glycosyl compounds"/>
    <property type="evidence" value="ECO:0007669"/>
    <property type="project" value="InterPro"/>
</dbReference>
<dbReference type="Proteomes" id="UP000034652">
    <property type="component" value="Unassembled WGS sequence"/>
</dbReference>
<dbReference type="InterPro" id="IPR010502">
    <property type="entry name" value="Carb-bd_dom_fam9"/>
</dbReference>
<dbReference type="Gene3D" id="2.60.40.1190">
    <property type="match status" value="1"/>
</dbReference>
<feature type="domain" description="Carbohydrate-binding" evidence="1">
    <location>
        <begin position="3"/>
        <end position="114"/>
    </location>
</feature>
<sequence length="115" mass="12948">MNENVWTQANSVSFSNSLRSDNQVKIYSLWDNSNLYFAYDVKDANLEAANLKLWEDDGGEIYLDTLNDKSASTDLDDRHFMTNINNLVNLAGSATVKTARNSTGYTMEIAIPWTV</sequence>
<dbReference type="SUPFAM" id="SSF49344">
    <property type="entry name" value="CBD9-like"/>
    <property type="match status" value="1"/>
</dbReference>
<reference evidence="2 3" key="1">
    <citation type="journal article" date="2015" name="Nature">
        <title>rRNA introns, odd ribosomes, and small enigmatic genomes across a large radiation of phyla.</title>
        <authorList>
            <person name="Brown C.T."/>
            <person name="Hug L.A."/>
            <person name="Thomas B.C."/>
            <person name="Sharon I."/>
            <person name="Castelle C.J."/>
            <person name="Singh A."/>
            <person name="Wilkins M.J."/>
            <person name="Williams K.H."/>
            <person name="Banfield J.F."/>
        </authorList>
    </citation>
    <scope>NUCLEOTIDE SEQUENCE [LARGE SCALE GENOMIC DNA]</scope>
</reference>
<accession>A0A0G1IRT0</accession>
<dbReference type="GO" id="GO:0030246">
    <property type="term" value="F:carbohydrate binding"/>
    <property type="evidence" value="ECO:0007669"/>
    <property type="project" value="InterPro"/>
</dbReference>
<dbReference type="EMBL" id="LCIV01000027">
    <property type="protein sequence ID" value="KKT61855.1"/>
    <property type="molecule type" value="Genomic_DNA"/>
</dbReference>
<dbReference type="AlphaFoldDB" id="A0A0G1IRT0"/>